<dbReference type="AlphaFoldDB" id="A0A5S6Q896"/>
<name>A0A5S6Q896_TRIMR</name>
<dbReference type="PROSITE" id="PS50158">
    <property type="entry name" value="ZF_CCHC"/>
    <property type="match status" value="1"/>
</dbReference>
<dbReference type="InterPro" id="IPR001878">
    <property type="entry name" value="Znf_CCHC"/>
</dbReference>
<protein>
    <submittedName>
        <fullName evidence="5">CCHC-type domain-containing protein</fullName>
    </submittedName>
</protein>
<dbReference type="Pfam" id="PF00098">
    <property type="entry name" value="zf-CCHC"/>
    <property type="match status" value="1"/>
</dbReference>
<accession>A0A5S6Q896</accession>
<sequence length="340" mass="37308">MRQLHRIADPRWISAMCVPYDAPSKTYIYGGIASARRSRYSSCVCCSLYISPNKLDYCFELVMPRAEATSYRGPEPCRVDRLLMDMQLIPVFDGSAKSSIMDWLEKVELVCKLRGIDDMATVIPLRLAGGAFATYMQMPSEDRMNAMKIKDALTTAFAVDAHVAYEQFVSRKLKHGEQPDLFLAELRGIATLLGGVSEKVLACAFVAGLPAGVRQLLRAGCRIEEMNLNQILARARAVLADELHPGSCHEACLGIVESKAKQRPVRSGMKCFSCGGIGHFAKDCPDSRQTRSNSIRETDQGSRFRARNRNPHGAGAAVAVHQGNDYGEKALAPACSPHGH</sequence>
<keyword evidence="4" id="KW-1185">Reference proteome</keyword>
<reference evidence="5" key="1">
    <citation type="submission" date="2019-12" db="UniProtKB">
        <authorList>
            <consortium name="WormBaseParasite"/>
        </authorList>
    </citation>
    <scope>IDENTIFICATION</scope>
</reference>
<evidence type="ECO:0000256" key="1">
    <source>
        <dbReference type="PROSITE-ProRule" id="PRU00047"/>
    </source>
</evidence>
<dbReference type="WBParaSite" id="TMUE_1000003526.1">
    <property type="protein sequence ID" value="TMUE_1000003526.1"/>
    <property type="gene ID" value="WBGene00298741"/>
</dbReference>
<evidence type="ECO:0000256" key="2">
    <source>
        <dbReference type="SAM" id="MobiDB-lite"/>
    </source>
</evidence>
<dbReference type="GO" id="GO:0003676">
    <property type="term" value="F:nucleic acid binding"/>
    <property type="evidence" value="ECO:0007669"/>
    <property type="project" value="InterPro"/>
</dbReference>
<keyword evidence="1" id="KW-0862">Zinc</keyword>
<organism evidence="4 5">
    <name type="scientific">Trichuris muris</name>
    <name type="common">Mouse whipworm</name>
    <dbReference type="NCBI Taxonomy" id="70415"/>
    <lineage>
        <taxon>Eukaryota</taxon>
        <taxon>Metazoa</taxon>
        <taxon>Ecdysozoa</taxon>
        <taxon>Nematoda</taxon>
        <taxon>Enoplea</taxon>
        <taxon>Dorylaimia</taxon>
        <taxon>Trichinellida</taxon>
        <taxon>Trichuridae</taxon>
        <taxon>Trichuris</taxon>
    </lineage>
</organism>
<dbReference type="Gene3D" id="4.10.60.10">
    <property type="entry name" value="Zinc finger, CCHC-type"/>
    <property type="match status" value="1"/>
</dbReference>
<dbReference type="GO" id="GO:0008270">
    <property type="term" value="F:zinc ion binding"/>
    <property type="evidence" value="ECO:0007669"/>
    <property type="project" value="UniProtKB-KW"/>
</dbReference>
<feature type="compositionally biased region" description="Basic and acidic residues" evidence="2">
    <location>
        <begin position="285"/>
        <end position="302"/>
    </location>
</feature>
<dbReference type="SUPFAM" id="SSF57756">
    <property type="entry name" value="Retrovirus zinc finger-like domains"/>
    <property type="match status" value="1"/>
</dbReference>
<proteinExistence type="predicted"/>
<dbReference type="SMART" id="SM00343">
    <property type="entry name" value="ZnF_C2HC"/>
    <property type="match status" value="1"/>
</dbReference>
<dbReference type="Proteomes" id="UP000046395">
    <property type="component" value="Unassembled WGS sequence"/>
</dbReference>
<evidence type="ECO:0000313" key="4">
    <source>
        <dbReference type="Proteomes" id="UP000046395"/>
    </source>
</evidence>
<dbReference type="GO" id="GO:0019899">
    <property type="term" value="F:enzyme binding"/>
    <property type="evidence" value="ECO:0007669"/>
    <property type="project" value="UniProtKB-ARBA"/>
</dbReference>
<evidence type="ECO:0000259" key="3">
    <source>
        <dbReference type="PROSITE" id="PS50158"/>
    </source>
</evidence>
<keyword evidence="1" id="KW-0863">Zinc-finger</keyword>
<keyword evidence="1" id="KW-0479">Metal-binding</keyword>
<dbReference type="InterPro" id="IPR036875">
    <property type="entry name" value="Znf_CCHC_sf"/>
</dbReference>
<feature type="domain" description="CCHC-type" evidence="3">
    <location>
        <begin position="270"/>
        <end position="286"/>
    </location>
</feature>
<evidence type="ECO:0000313" key="5">
    <source>
        <dbReference type="WBParaSite" id="TMUE_1000003526.1"/>
    </source>
</evidence>
<feature type="region of interest" description="Disordered" evidence="2">
    <location>
        <begin position="285"/>
        <end position="314"/>
    </location>
</feature>